<evidence type="ECO:0000313" key="13">
    <source>
        <dbReference type="EMBL" id="RAV16722.1"/>
    </source>
</evidence>
<feature type="transmembrane region" description="Helical" evidence="10">
    <location>
        <begin position="279"/>
        <end position="297"/>
    </location>
</feature>
<dbReference type="GO" id="GO:0009927">
    <property type="term" value="F:histidine phosphotransfer kinase activity"/>
    <property type="evidence" value="ECO:0007669"/>
    <property type="project" value="TreeGrafter"/>
</dbReference>
<dbReference type="Gene3D" id="1.10.287.130">
    <property type="match status" value="1"/>
</dbReference>
<keyword evidence="10" id="KW-1133">Transmembrane helix</keyword>
<dbReference type="RefSeq" id="WP_113034382.1">
    <property type="nucleotide sequence ID" value="NZ_QMFB01000020.1"/>
</dbReference>
<dbReference type="PROSITE" id="PS50109">
    <property type="entry name" value="HIS_KIN"/>
    <property type="match status" value="1"/>
</dbReference>
<dbReference type="GO" id="GO:0000155">
    <property type="term" value="F:phosphorelay sensor kinase activity"/>
    <property type="evidence" value="ECO:0007669"/>
    <property type="project" value="InterPro"/>
</dbReference>
<keyword evidence="5" id="KW-0547">Nucleotide-binding</keyword>
<evidence type="ECO:0000256" key="10">
    <source>
        <dbReference type="SAM" id="Phobius"/>
    </source>
</evidence>
<dbReference type="SMART" id="SM00387">
    <property type="entry name" value="HATPase_c"/>
    <property type="match status" value="1"/>
</dbReference>
<evidence type="ECO:0000256" key="9">
    <source>
        <dbReference type="SAM" id="Coils"/>
    </source>
</evidence>
<dbReference type="EC" id="2.7.13.3" evidence="2"/>
<keyword evidence="8" id="KW-0902">Two-component regulatory system</keyword>
<feature type="transmembrane region" description="Helical" evidence="10">
    <location>
        <begin position="336"/>
        <end position="358"/>
    </location>
</feature>
<comment type="caution">
    <text evidence="13">The sequence shown here is derived from an EMBL/GenBank/DDBJ whole genome shotgun (WGS) entry which is preliminary data.</text>
</comment>
<keyword evidence="6" id="KW-0418">Kinase</keyword>
<protein>
    <recommendedName>
        <fullName evidence="2">histidine kinase</fullName>
        <ecNumber evidence="2">2.7.13.3</ecNumber>
    </recommendedName>
</protein>
<dbReference type="InterPro" id="IPR003594">
    <property type="entry name" value="HATPase_dom"/>
</dbReference>
<dbReference type="AlphaFoldDB" id="A0A329MAK9"/>
<evidence type="ECO:0000256" key="4">
    <source>
        <dbReference type="ARBA" id="ARBA00022679"/>
    </source>
</evidence>
<evidence type="ECO:0000256" key="5">
    <source>
        <dbReference type="ARBA" id="ARBA00022741"/>
    </source>
</evidence>
<dbReference type="Pfam" id="PF02518">
    <property type="entry name" value="HATPase_c"/>
    <property type="match status" value="1"/>
</dbReference>
<dbReference type="GO" id="GO:0005886">
    <property type="term" value="C:plasma membrane"/>
    <property type="evidence" value="ECO:0007669"/>
    <property type="project" value="TreeGrafter"/>
</dbReference>
<keyword evidence="9" id="KW-0175">Coiled coil</keyword>
<dbReference type="InterPro" id="IPR011623">
    <property type="entry name" value="7TMR_DISM_rcpt_extracell_dom1"/>
</dbReference>
<evidence type="ECO:0000256" key="3">
    <source>
        <dbReference type="ARBA" id="ARBA00022553"/>
    </source>
</evidence>
<comment type="catalytic activity">
    <reaction evidence="1">
        <text>ATP + protein L-histidine = ADP + protein N-phospho-L-histidine.</text>
        <dbReference type="EC" id="2.7.13.3"/>
    </reaction>
</comment>
<dbReference type="SUPFAM" id="SSF55874">
    <property type="entry name" value="ATPase domain of HSP90 chaperone/DNA topoisomerase II/histidine kinase"/>
    <property type="match status" value="1"/>
</dbReference>
<dbReference type="SUPFAM" id="SSF47384">
    <property type="entry name" value="Homodimeric domain of signal transducing histidine kinase"/>
    <property type="match status" value="1"/>
</dbReference>
<sequence length="715" mass="80019">MRAAAVYVLLWIVLLTSFGSQALHASSKTEPQAAVRGELDLSAWEPEKDGIVDLSGEWAFYWKRLIEPGDLAAWSPLSATSSSQLVSYATVPHVWKKKLDDGITSKEGFATYMLRIKTGNRQLESSLSLYVPSVATSYKLWVNGKLKASNGTVGTSRERMTAKNVPKTVALESANEYVVVMQVSNFVQRKGGMWQSLRLGEEQLIYRSTVRQMAAELFIIGSLTVMGLYHLCLYAVRRKERSPLFFGVMCIMIAVRSLFQGETIAVKLLPGFPWEWAAKLEYMSTALAVLMLLLFVASQYPLESSRRAGRLYGICTAAFMAYVLLAPARFYTKLMLPFQLVAVAVFLYVTAVFILAFIRRRHGSLYNLIGLAFFFATVINDILFYNQALAIRENLIPFGLLGFLFAQTINLASIFSKSFERVEGLTIELQTANRSLEDKVLERTATLEEAKRELEEANGVLSRMEQSRRRLLSNISHELGTPLTTVRGYIKAMIDGVVKVGDPVYLQLIYDKTVFLDRMIGDLFELSKLEGRQVRFEFQEMEAQALIHRLFAKFKLDMLDKKLAYELGPLIEPLPDRIAVADVDAIRIEQVLGNMLVNAQKNTPAGGTVRIETEWDTGDGRRGYVVIKVIDSGRGIAEDELPFIFDRFYKGRPAQKQESYGVGLGLSISKEIVSCHHGEIGVRSRPGEGSTFYFTLPVRYVSTAEAQAASAKGEL</sequence>
<gene>
    <name evidence="13" type="ORF">DQG23_28215</name>
</gene>
<evidence type="ECO:0000313" key="14">
    <source>
        <dbReference type="Proteomes" id="UP000250369"/>
    </source>
</evidence>
<feature type="coiled-coil region" evidence="9">
    <location>
        <begin position="433"/>
        <end position="474"/>
    </location>
</feature>
<dbReference type="SMART" id="SM00388">
    <property type="entry name" value="HisKA"/>
    <property type="match status" value="1"/>
</dbReference>
<dbReference type="Proteomes" id="UP000250369">
    <property type="component" value="Unassembled WGS sequence"/>
</dbReference>
<dbReference type="CDD" id="cd00082">
    <property type="entry name" value="HisKA"/>
    <property type="match status" value="1"/>
</dbReference>
<feature type="domain" description="Histidine kinase" evidence="12">
    <location>
        <begin position="474"/>
        <end position="700"/>
    </location>
</feature>
<dbReference type="PANTHER" id="PTHR43047:SF72">
    <property type="entry name" value="OSMOSENSING HISTIDINE PROTEIN KINASE SLN1"/>
    <property type="match status" value="1"/>
</dbReference>
<evidence type="ECO:0000256" key="7">
    <source>
        <dbReference type="ARBA" id="ARBA00022840"/>
    </source>
</evidence>
<reference evidence="13 14" key="1">
    <citation type="journal article" date="2009" name="Int. J. Syst. Evol. Microbiol.">
        <title>Paenibacillus contaminans sp. nov., isolated from a contaminated laboratory plate.</title>
        <authorList>
            <person name="Chou J.H."/>
            <person name="Lee J.H."/>
            <person name="Lin M.C."/>
            <person name="Chang P.S."/>
            <person name="Arun A.B."/>
            <person name="Young C.C."/>
            <person name="Chen W.M."/>
        </authorList>
    </citation>
    <scope>NUCLEOTIDE SEQUENCE [LARGE SCALE GENOMIC DNA]</scope>
    <source>
        <strain evidence="13 14">CKOBP-6</strain>
    </source>
</reference>
<dbReference type="InterPro" id="IPR036890">
    <property type="entry name" value="HATPase_C_sf"/>
</dbReference>
<dbReference type="InterPro" id="IPR036097">
    <property type="entry name" value="HisK_dim/P_sf"/>
</dbReference>
<dbReference type="PANTHER" id="PTHR43047">
    <property type="entry name" value="TWO-COMPONENT HISTIDINE PROTEIN KINASE"/>
    <property type="match status" value="1"/>
</dbReference>
<dbReference type="InterPro" id="IPR004358">
    <property type="entry name" value="Sig_transdc_His_kin-like_C"/>
</dbReference>
<keyword evidence="10" id="KW-0812">Transmembrane</keyword>
<dbReference type="EMBL" id="QMFB01000020">
    <property type="protein sequence ID" value="RAV16722.1"/>
    <property type="molecule type" value="Genomic_DNA"/>
</dbReference>
<feature type="transmembrane region" description="Helical" evidence="10">
    <location>
        <begin position="243"/>
        <end position="259"/>
    </location>
</feature>
<keyword evidence="10" id="KW-0472">Membrane</keyword>
<dbReference type="Pfam" id="PF00512">
    <property type="entry name" value="HisKA"/>
    <property type="match status" value="1"/>
</dbReference>
<organism evidence="13 14">
    <name type="scientific">Paenibacillus contaminans</name>
    <dbReference type="NCBI Taxonomy" id="450362"/>
    <lineage>
        <taxon>Bacteria</taxon>
        <taxon>Bacillati</taxon>
        <taxon>Bacillota</taxon>
        <taxon>Bacilli</taxon>
        <taxon>Bacillales</taxon>
        <taxon>Paenibacillaceae</taxon>
        <taxon>Paenibacillus</taxon>
    </lineage>
</organism>
<keyword evidence="3" id="KW-0597">Phosphoprotein</keyword>
<accession>A0A329MAK9</accession>
<feature type="signal peptide" evidence="11">
    <location>
        <begin position="1"/>
        <end position="25"/>
    </location>
</feature>
<name>A0A329MAK9_9BACL</name>
<dbReference type="Pfam" id="PF07695">
    <property type="entry name" value="7TMR-DISM_7TM"/>
    <property type="match status" value="1"/>
</dbReference>
<evidence type="ECO:0000256" key="11">
    <source>
        <dbReference type="SAM" id="SignalP"/>
    </source>
</evidence>
<dbReference type="InterPro" id="IPR003661">
    <property type="entry name" value="HisK_dim/P_dom"/>
</dbReference>
<feature type="transmembrane region" description="Helical" evidence="10">
    <location>
        <begin position="309"/>
        <end position="330"/>
    </location>
</feature>
<dbReference type="Gene3D" id="2.60.120.260">
    <property type="entry name" value="Galactose-binding domain-like"/>
    <property type="match status" value="1"/>
</dbReference>
<evidence type="ECO:0000256" key="6">
    <source>
        <dbReference type="ARBA" id="ARBA00022777"/>
    </source>
</evidence>
<feature type="transmembrane region" description="Helical" evidence="10">
    <location>
        <begin position="217"/>
        <end position="236"/>
    </location>
</feature>
<dbReference type="Gene3D" id="3.30.565.10">
    <property type="entry name" value="Histidine kinase-like ATPase, C-terminal domain"/>
    <property type="match status" value="1"/>
</dbReference>
<dbReference type="InterPro" id="IPR005467">
    <property type="entry name" value="His_kinase_dom"/>
</dbReference>
<evidence type="ECO:0000256" key="8">
    <source>
        <dbReference type="ARBA" id="ARBA00023012"/>
    </source>
</evidence>
<feature type="transmembrane region" description="Helical" evidence="10">
    <location>
        <begin position="365"/>
        <end position="383"/>
    </location>
</feature>
<dbReference type="SUPFAM" id="SSF49785">
    <property type="entry name" value="Galactose-binding domain-like"/>
    <property type="match status" value="1"/>
</dbReference>
<dbReference type="GO" id="GO:0005524">
    <property type="term" value="F:ATP binding"/>
    <property type="evidence" value="ECO:0007669"/>
    <property type="project" value="UniProtKB-KW"/>
</dbReference>
<keyword evidence="4" id="KW-0808">Transferase</keyword>
<evidence type="ECO:0000256" key="1">
    <source>
        <dbReference type="ARBA" id="ARBA00000085"/>
    </source>
</evidence>
<dbReference type="InterPro" id="IPR008979">
    <property type="entry name" value="Galactose-bd-like_sf"/>
</dbReference>
<evidence type="ECO:0000259" key="12">
    <source>
        <dbReference type="PROSITE" id="PS50109"/>
    </source>
</evidence>
<keyword evidence="14" id="KW-1185">Reference proteome</keyword>
<dbReference type="PRINTS" id="PR00344">
    <property type="entry name" value="BCTRLSENSOR"/>
</dbReference>
<feature type="chain" id="PRO_5016383078" description="histidine kinase" evidence="11">
    <location>
        <begin position="26"/>
        <end position="715"/>
    </location>
</feature>
<dbReference type="OrthoDB" id="9809348at2"/>
<keyword evidence="7" id="KW-0067">ATP-binding</keyword>
<evidence type="ECO:0000256" key="2">
    <source>
        <dbReference type="ARBA" id="ARBA00012438"/>
    </source>
</evidence>
<keyword evidence="11" id="KW-0732">Signal</keyword>
<proteinExistence type="predicted"/>